<evidence type="ECO:0000313" key="3">
    <source>
        <dbReference type="Proteomes" id="UP000267164"/>
    </source>
</evidence>
<protein>
    <submittedName>
        <fullName evidence="2">XRE family transcriptional regulator</fullName>
    </submittedName>
</protein>
<dbReference type="Gene3D" id="1.10.260.40">
    <property type="entry name" value="lambda repressor-like DNA-binding domains"/>
    <property type="match status" value="1"/>
</dbReference>
<dbReference type="SUPFAM" id="SSF47413">
    <property type="entry name" value="lambda repressor-like DNA-binding domains"/>
    <property type="match status" value="1"/>
</dbReference>
<dbReference type="InterPro" id="IPR001387">
    <property type="entry name" value="Cro/C1-type_HTH"/>
</dbReference>
<proteinExistence type="predicted"/>
<dbReference type="InterPro" id="IPR010982">
    <property type="entry name" value="Lambda_DNA-bd_dom_sf"/>
</dbReference>
<sequence>MIVGTWTRTHVRTLRKTALRMTQEELAEVLGFKLETIQKWEQRATAERPVIGQSAAALDTLLASLDPAGMARFEVALADAGLINSVDGEALSEFERLETGTSEGAEHGPEEDDDMKRRQLFVAGTVAGLTILAPPRRAARIGMPEAQRLSKRVGNFVTTEQTVGGGALAQLARADLENAKAALTTCEIDSAVAPLFASAAGNMAVTAGWLYYDNDDQLDARDCYRDAMALANETGDDELAAHTCLNVALQITTQARRGAAHPTSALRSISRAADLTRRQSSGRIHALIASRQATAYACLGDRSAFARAVATAWREMDLASDHEPIEECAGWLKFLCHNEIRYHEACGYAYLGEASRAAELFEQVAAERTGQRNAANYRAWLASSLAEVGNIDDAVSVAADVLDNLGRGVSSGRTLRVLEPVRAAAVKPRHLEFQQRYDRFATPD</sequence>
<dbReference type="AlphaFoldDB" id="A0A386Z7B8"/>
<dbReference type="InterPro" id="IPR011990">
    <property type="entry name" value="TPR-like_helical_dom_sf"/>
</dbReference>
<feature type="domain" description="HTH cro/C1-type" evidence="1">
    <location>
        <begin position="11"/>
        <end position="65"/>
    </location>
</feature>
<dbReference type="CDD" id="cd00093">
    <property type="entry name" value="HTH_XRE"/>
    <property type="match status" value="1"/>
</dbReference>
<reference evidence="2 3" key="1">
    <citation type="submission" date="2018-09" db="EMBL/GenBank/DDBJ databases">
        <title>Nocardia yunnanensis sp. nov., an actinomycete isolated from a soil sample.</title>
        <authorList>
            <person name="Zhang J."/>
        </authorList>
    </citation>
    <scope>NUCLEOTIDE SEQUENCE [LARGE SCALE GENOMIC DNA]</scope>
    <source>
        <strain evidence="2 3">CFHS0054</strain>
    </source>
</reference>
<dbReference type="SUPFAM" id="SSF48452">
    <property type="entry name" value="TPR-like"/>
    <property type="match status" value="1"/>
</dbReference>
<organism evidence="2 3">
    <name type="scientific">Nocardia yunnanensis</name>
    <dbReference type="NCBI Taxonomy" id="2382165"/>
    <lineage>
        <taxon>Bacteria</taxon>
        <taxon>Bacillati</taxon>
        <taxon>Actinomycetota</taxon>
        <taxon>Actinomycetes</taxon>
        <taxon>Mycobacteriales</taxon>
        <taxon>Nocardiaceae</taxon>
        <taxon>Nocardia</taxon>
    </lineage>
</organism>
<evidence type="ECO:0000313" key="2">
    <source>
        <dbReference type="EMBL" id="AYF73662.1"/>
    </source>
</evidence>
<keyword evidence="3" id="KW-1185">Reference proteome</keyword>
<evidence type="ECO:0000259" key="1">
    <source>
        <dbReference type="PROSITE" id="PS50943"/>
    </source>
</evidence>
<dbReference type="KEGG" id="nyu:D7D52_07095"/>
<dbReference type="OrthoDB" id="4523834at2"/>
<dbReference type="EMBL" id="CP032568">
    <property type="protein sequence ID" value="AYF73662.1"/>
    <property type="molecule type" value="Genomic_DNA"/>
</dbReference>
<accession>A0A386Z7B8</accession>
<dbReference type="Proteomes" id="UP000267164">
    <property type="component" value="Chromosome"/>
</dbReference>
<name>A0A386Z7B8_9NOCA</name>
<dbReference type="GO" id="GO:0003677">
    <property type="term" value="F:DNA binding"/>
    <property type="evidence" value="ECO:0007669"/>
    <property type="project" value="InterPro"/>
</dbReference>
<dbReference type="PROSITE" id="PS50943">
    <property type="entry name" value="HTH_CROC1"/>
    <property type="match status" value="1"/>
</dbReference>
<gene>
    <name evidence="2" type="ORF">D7D52_07095</name>
</gene>